<protein>
    <submittedName>
        <fullName evidence="1">Uncharacterized protein</fullName>
    </submittedName>
</protein>
<keyword evidence="2" id="KW-1185">Reference proteome</keyword>
<dbReference type="KEGG" id="ipa:Isop_1291"/>
<accession>E8QWI5</accession>
<dbReference type="HOGENOM" id="CLU_2538043_0_0_0"/>
<dbReference type="Proteomes" id="UP000008631">
    <property type="component" value="Chromosome"/>
</dbReference>
<dbReference type="AlphaFoldDB" id="E8QWI5"/>
<reference evidence="1 2" key="2">
    <citation type="journal article" date="2011" name="Stand. Genomic Sci.">
        <title>Complete genome sequence of Isosphaera pallida type strain (IS1B).</title>
        <authorList>
            <consortium name="US DOE Joint Genome Institute (JGI-PGF)"/>
            <person name="Goker M."/>
            <person name="Cleland D."/>
            <person name="Saunders E."/>
            <person name="Lapidus A."/>
            <person name="Nolan M."/>
            <person name="Lucas S."/>
            <person name="Hammon N."/>
            <person name="Deshpande S."/>
            <person name="Cheng J.F."/>
            <person name="Tapia R."/>
            <person name="Han C."/>
            <person name="Goodwin L."/>
            <person name="Pitluck S."/>
            <person name="Liolios K."/>
            <person name="Pagani I."/>
            <person name="Ivanova N."/>
            <person name="Mavromatis K."/>
            <person name="Pati A."/>
            <person name="Chen A."/>
            <person name="Palaniappan K."/>
            <person name="Land M."/>
            <person name="Hauser L."/>
            <person name="Chang Y.J."/>
            <person name="Jeffries C.D."/>
            <person name="Detter J.C."/>
            <person name="Beck B."/>
            <person name="Woyke T."/>
            <person name="Bristow J."/>
            <person name="Eisen J.A."/>
            <person name="Markowitz V."/>
            <person name="Hugenholtz P."/>
            <person name="Kyrpides N.C."/>
            <person name="Klenk H.P."/>
        </authorList>
    </citation>
    <scope>NUCLEOTIDE SEQUENCE [LARGE SCALE GENOMIC DNA]</scope>
    <source>
        <strain evidence="2">ATCC 43644 / DSM 9630 / IS1B</strain>
    </source>
</reference>
<organism evidence="1 2">
    <name type="scientific">Isosphaera pallida (strain ATCC 43644 / DSM 9630 / IS1B)</name>
    <dbReference type="NCBI Taxonomy" id="575540"/>
    <lineage>
        <taxon>Bacteria</taxon>
        <taxon>Pseudomonadati</taxon>
        <taxon>Planctomycetota</taxon>
        <taxon>Planctomycetia</taxon>
        <taxon>Isosphaerales</taxon>
        <taxon>Isosphaeraceae</taxon>
        <taxon>Isosphaera</taxon>
    </lineage>
</organism>
<dbReference type="EMBL" id="CP002353">
    <property type="protein sequence ID" value="ADV61877.1"/>
    <property type="molecule type" value="Genomic_DNA"/>
</dbReference>
<reference key="1">
    <citation type="submission" date="2010-11" db="EMBL/GenBank/DDBJ databases">
        <title>The complete sequence of chromosome of Isophaera pallida ATCC 43644.</title>
        <authorList>
            <consortium name="US DOE Joint Genome Institute (JGI-PGF)"/>
            <person name="Lucas S."/>
            <person name="Copeland A."/>
            <person name="Lapidus A."/>
            <person name="Bruce D."/>
            <person name="Goodwin L."/>
            <person name="Pitluck S."/>
            <person name="Kyrpides N."/>
            <person name="Mavromatis K."/>
            <person name="Pagani I."/>
            <person name="Ivanova N."/>
            <person name="Saunders E."/>
            <person name="Brettin T."/>
            <person name="Detter J.C."/>
            <person name="Han C."/>
            <person name="Tapia R."/>
            <person name="Land M."/>
            <person name="Hauser L."/>
            <person name="Markowitz V."/>
            <person name="Cheng J.-F."/>
            <person name="Hugenholtz P."/>
            <person name="Woyke T."/>
            <person name="Wu D."/>
            <person name="Eisen J.A."/>
        </authorList>
    </citation>
    <scope>NUCLEOTIDE SEQUENCE</scope>
    <source>
        <strain>ATCC 43644</strain>
    </source>
</reference>
<evidence type="ECO:0000313" key="2">
    <source>
        <dbReference type="Proteomes" id="UP000008631"/>
    </source>
</evidence>
<evidence type="ECO:0000313" key="1">
    <source>
        <dbReference type="EMBL" id="ADV61877.1"/>
    </source>
</evidence>
<name>E8QWI5_ISOPI</name>
<gene>
    <name evidence="1" type="ordered locus">Isop_1291</name>
</gene>
<dbReference type="InParanoid" id="E8QWI5"/>
<proteinExistence type="predicted"/>
<sequence length="83" mass="9136">MKSLLKRLQVRAQLTGGPSELARGTIRLTQYATDSQSPGSMFAWPHLVVKVGLGLAKEAVPHGFQQLWRQPIPKQAEEAEEVA</sequence>